<dbReference type="AlphaFoldDB" id="A0A2S7U3K1"/>
<dbReference type="Proteomes" id="UP000239907">
    <property type="component" value="Unassembled WGS sequence"/>
</dbReference>
<sequence>MMMRTLTILFLACTGLFANPTPLNIISYNIRQDTAGDKGPRDWPQRKDMLSGYLLNNKASIIGLQEVRHNQLLDIDKALPDHSHVGVAREDGKKRGEYSPIFYDRNIWKLDPKEHGTYWLSDTPAVANSRTWGNNYTRICTWVRLIKLNGPKKGNAIYIYNTHWDHQSQPSRVKSGALMLKTIKTRTHQQDPFILMGDLNASTENPAVTQLLAAGDLTNLGTQKVRSSSQWKTALVPGLPIDHIFTSASIKNAQFKVDTNAGVKGHAASDHHPVLLSVPALP</sequence>
<dbReference type="OrthoDB" id="9793162at2"/>
<dbReference type="EMBL" id="MQWA01000001">
    <property type="protein sequence ID" value="PQJ29087.1"/>
    <property type="molecule type" value="Genomic_DNA"/>
</dbReference>
<feature type="chain" id="PRO_5015430716" description="Endonuclease/exonuclease/phosphatase domain-containing protein" evidence="1">
    <location>
        <begin position="19"/>
        <end position="282"/>
    </location>
</feature>
<proteinExistence type="predicted"/>
<dbReference type="PANTHER" id="PTHR12121:SF36">
    <property type="entry name" value="ENDONUCLEASE_EXONUCLEASE_PHOSPHATASE DOMAIN-CONTAINING PROTEIN"/>
    <property type="match status" value="1"/>
</dbReference>
<dbReference type="GO" id="GO:0000175">
    <property type="term" value="F:3'-5'-RNA exonuclease activity"/>
    <property type="evidence" value="ECO:0007669"/>
    <property type="project" value="TreeGrafter"/>
</dbReference>
<keyword evidence="4" id="KW-1185">Reference proteome</keyword>
<evidence type="ECO:0000313" key="3">
    <source>
        <dbReference type="EMBL" id="PQJ29087.1"/>
    </source>
</evidence>
<accession>A0A2S7U3K1</accession>
<feature type="domain" description="Endonuclease/exonuclease/phosphatase" evidence="2">
    <location>
        <begin position="26"/>
        <end position="271"/>
    </location>
</feature>
<organism evidence="3 4">
    <name type="scientific">Rubritalea profundi</name>
    <dbReference type="NCBI Taxonomy" id="1658618"/>
    <lineage>
        <taxon>Bacteria</taxon>
        <taxon>Pseudomonadati</taxon>
        <taxon>Verrucomicrobiota</taxon>
        <taxon>Verrucomicrobiia</taxon>
        <taxon>Verrucomicrobiales</taxon>
        <taxon>Rubritaleaceae</taxon>
        <taxon>Rubritalea</taxon>
    </lineage>
</organism>
<evidence type="ECO:0000259" key="2">
    <source>
        <dbReference type="Pfam" id="PF03372"/>
    </source>
</evidence>
<feature type="signal peptide" evidence="1">
    <location>
        <begin position="1"/>
        <end position="18"/>
    </location>
</feature>
<evidence type="ECO:0000313" key="4">
    <source>
        <dbReference type="Proteomes" id="UP000239907"/>
    </source>
</evidence>
<evidence type="ECO:0000256" key="1">
    <source>
        <dbReference type="SAM" id="SignalP"/>
    </source>
</evidence>
<protein>
    <recommendedName>
        <fullName evidence="2">Endonuclease/exonuclease/phosphatase domain-containing protein</fullName>
    </recommendedName>
</protein>
<dbReference type="Gene3D" id="3.60.10.10">
    <property type="entry name" value="Endonuclease/exonuclease/phosphatase"/>
    <property type="match status" value="1"/>
</dbReference>
<dbReference type="RefSeq" id="WP_105043577.1">
    <property type="nucleotide sequence ID" value="NZ_MQWA01000001.1"/>
</dbReference>
<dbReference type="Pfam" id="PF03372">
    <property type="entry name" value="Exo_endo_phos"/>
    <property type="match status" value="1"/>
</dbReference>
<comment type="caution">
    <text evidence="3">The sequence shown here is derived from an EMBL/GenBank/DDBJ whole genome shotgun (WGS) entry which is preliminary data.</text>
</comment>
<name>A0A2S7U3K1_9BACT</name>
<gene>
    <name evidence="3" type="ORF">BSZ32_11685</name>
</gene>
<dbReference type="InterPro" id="IPR036691">
    <property type="entry name" value="Endo/exonu/phosph_ase_sf"/>
</dbReference>
<dbReference type="InterPro" id="IPR005135">
    <property type="entry name" value="Endo/exonuclease/phosphatase"/>
</dbReference>
<reference evidence="3 4" key="1">
    <citation type="submission" date="2016-12" db="EMBL/GenBank/DDBJ databases">
        <title>Study of bacterial adaptation to deep sea.</title>
        <authorList>
            <person name="Song J."/>
            <person name="Yoshizawa S."/>
            <person name="Kogure K."/>
        </authorList>
    </citation>
    <scope>NUCLEOTIDE SEQUENCE [LARGE SCALE GENOMIC DNA]</scope>
    <source>
        <strain evidence="3 4">SAORIC-165</strain>
    </source>
</reference>
<dbReference type="PANTHER" id="PTHR12121">
    <property type="entry name" value="CARBON CATABOLITE REPRESSOR PROTEIN 4"/>
    <property type="match status" value="1"/>
</dbReference>
<dbReference type="SUPFAM" id="SSF56219">
    <property type="entry name" value="DNase I-like"/>
    <property type="match status" value="1"/>
</dbReference>
<dbReference type="InterPro" id="IPR050410">
    <property type="entry name" value="CCR4/nocturin_mRNA_transcr"/>
</dbReference>
<keyword evidence="1" id="KW-0732">Signal</keyword>
<dbReference type="CDD" id="cd09083">
    <property type="entry name" value="EEP-1"/>
    <property type="match status" value="1"/>
</dbReference>